<reference evidence="2" key="2">
    <citation type="submission" date="2025-08" db="UniProtKB">
        <authorList>
            <consortium name="Ensembl"/>
        </authorList>
    </citation>
    <scope>IDENTIFICATION</scope>
</reference>
<dbReference type="Proteomes" id="UP000472265">
    <property type="component" value="Chromosome 8"/>
</dbReference>
<evidence type="ECO:0000313" key="2">
    <source>
        <dbReference type="Ensembl" id="ENSSAUP00010056136.1"/>
    </source>
</evidence>
<name>A0A671Y4U4_SPAAU</name>
<dbReference type="InParanoid" id="A0A671Y4U4"/>
<keyword evidence="3" id="KW-1185">Reference proteome</keyword>
<keyword evidence="1" id="KW-1133">Transmembrane helix</keyword>
<evidence type="ECO:0000256" key="1">
    <source>
        <dbReference type="SAM" id="Phobius"/>
    </source>
</evidence>
<proteinExistence type="predicted"/>
<accession>A0A671Y4U4</accession>
<feature type="transmembrane region" description="Helical" evidence="1">
    <location>
        <begin position="22"/>
        <end position="41"/>
    </location>
</feature>
<keyword evidence="1" id="KW-0812">Transmembrane</keyword>
<protein>
    <submittedName>
        <fullName evidence="2">Uncharacterized protein</fullName>
    </submittedName>
</protein>
<reference evidence="2" key="1">
    <citation type="submission" date="2021-04" db="EMBL/GenBank/DDBJ databases">
        <authorList>
            <consortium name="Wellcome Sanger Institute Data Sharing"/>
        </authorList>
    </citation>
    <scope>NUCLEOTIDE SEQUENCE [LARGE SCALE GENOMIC DNA]</scope>
</reference>
<reference evidence="2" key="3">
    <citation type="submission" date="2025-09" db="UniProtKB">
        <authorList>
            <consortium name="Ensembl"/>
        </authorList>
    </citation>
    <scope>IDENTIFICATION</scope>
</reference>
<organism evidence="2 3">
    <name type="scientific">Sparus aurata</name>
    <name type="common">Gilthead sea bream</name>
    <dbReference type="NCBI Taxonomy" id="8175"/>
    <lineage>
        <taxon>Eukaryota</taxon>
        <taxon>Metazoa</taxon>
        <taxon>Chordata</taxon>
        <taxon>Craniata</taxon>
        <taxon>Vertebrata</taxon>
        <taxon>Euteleostomi</taxon>
        <taxon>Actinopterygii</taxon>
        <taxon>Neopterygii</taxon>
        <taxon>Teleostei</taxon>
        <taxon>Neoteleostei</taxon>
        <taxon>Acanthomorphata</taxon>
        <taxon>Eupercaria</taxon>
        <taxon>Spariformes</taxon>
        <taxon>Sparidae</taxon>
        <taxon>Sparus</taxon>
    </lineage>
</organism>
<dbReference type="Ensembl" id="ENSSAUT00010058979.1">
    <property type="protein sequence ID" value="ENSSAUP00010056136.1"/>
    <property type="gene ID" value="ENSSAUG00010023061.1"/>
</dbReference>
<evidence type="ECO:0000313" key="3">
    <source>
        <dbReference type="Proteomes" id="UP000472265"/>
    </source>
</evidence>
<dbReference type="AlphaFoldDB" id="A0A671Y4U4"/>
<sequence length="172" mass="18735">NTPIQTTHYQHLVSQLSPLHGPLPSCVCVCVLGGRLLVCVARRRKMPPRSVALSGDYGCLRGSCTEPQRGKCLETGINLFNLALFCPLLHVVCPSQVQPSTCRDTCDYFRFTSAFLFFHISSVTSAGSTCMSVLFVGGCQPPLQTACLGLILDKFIKAEHTAHECVCLCVDR</sequence>
<keyword evidence="1" id="KW-0472">Membrane</keyword>